<dbReference type="AlphaFoldDB" id="A0A5C5WJ33"/>
<dbReference type="EMBL" id="SJPI01000002">
    <property type="protein sequence ID" value="TWT50149.1"/>
    <property type="molecule type" value="Genomic_DNA"/>
</dbReference>
<accession>A0A5C5WJ33</accession>
<name>A0A5C5WJ33_9BACT</name>
<organism evidence="1 2">
    <name type="scientific">Rubripirellula amarantea</name>
    <dbReference type="NCBI Taxonomy" id="2527999"/>
    <lineage>
        <taxon>Bacteria</taxon>
        <taxon>Pseudomonadati</taxon>
        <taxon>Planctomycetota</taxon>
        <taxon>Planctomycetia</taxon>
        <taxon>Pirellulales</taxon>
        <taxon>Pirellulaceae</taxon>
        <taxon>Rubripirellula</taxon>
    </lineage>
</organism>
<evidence type="ECO:0000313" key="2">
    <source>
        <dbReference type="Proteomes" id="UP000316598"/>
    </source>
</evidence>
<proteinExistence type="predicted"/>
<dbReference type="Proteomes" id="UP000316598">
    <property type="component" value="Unassembled WGS sequence"/>
</dbReference>
<sequence>MVERIVRVVVERSCGSHRDGCTRGQRRRCADIHAAAFHLGDGQRVAITIDIIGKNSTPGRNIQDRILVSGVVCPLRTSRTGTTVDQRPAVASTGISRDRSAGFIELPISQQSGLWC</sequence>
<gene>
    <name evidence="1" type="ORF">Pla22_28890</name>
</gene>
<reference evidence="1 2" key="1">
    <citation type="submission" date="2019-02" db="EMBL/GenBank/DDBJ databases">
        <title>Deep-cultivation of Planctomycetes and their phenomic and genomic characterization uncovers novel biology.</title>
        <authorList>
            <person name="Wiegand S."/>
            <person name="Jogler M."/>
            <person name="Boedeker C."/>
            <person name="Pinto D."/>
            <person name="Vollmers J."/>
            <person name="Rivas-Marin E."/>
            <person name="Kohn T."/>
            <person name="Peeters S.H."/>
            <person name="Heuer A."/>
            <person name="Rast P."/>
            <person name="Oberbeckmann S."/>
            <person name="Bunk B."/>
            <person name="Jeske O."/>
            <person name="Meyerdierks A."/>
            <person name="Storesund J.E."/>
            <person name="Kallscheuer N."/>
            <person name="Luecker S."/>
            <person name="Lage O.M."/>
            <person name="Pohl T."/>
            <person name="Merkel B.J."/>
            <person name="Hornburger P."/>
            <person name="Mueller R.-W."/>
            <person name="Bruemmer F."/>
            <person name="Labrenz M."/>
            <person name="Spormann A.M."/>
            <person name="Op Den Camp H."/>
            <person name="Overmann J."/>
            <person name="Amann R."/>
            <person name="Jetten M.S.M."/>
            <person name="Mascher T."/>
            <person name="Medema M.H."/>
            <person name="Devos D.P."/>
            <person name="Kaster A.-K."/>
            <person name="Ovreas L."/>
            <person name="Rohde M."/>
            <person name="Galperin M.Y."/>
            <person name="Jogler C."/>
        </authorList>
    </citation>
    <scope>NUCLEOTIDE SEQUENCE [LARGE SCALE GENOMIC DNA]</scope>
    <source>
        <strain evidence="1 2">Pla22</strain>
    </source>
</reference>
<evidence type="ECO:0000313" key="1">
    <source>
        <dbReference type="EMBL" id="TWT50149.1"/>
    </source>
</evidence>
<comment type="caution">
    <text evidence="1">The sequence shown here is derived from an EMBL/GenBank/DDBJ whole genome shotgun (WGS) entry which is preliminary data.</text>
</comment>
<keyword evidence="2" id="KW-1185">Reference proteome</keyword>
<protein>
    <submittedName>
        <fullName evidence="1">Uncharacterized protein</fullName>
    </submittedName>
</protein>